<dbReference type="GO" id="GO:0016020">
    <property type="term" value="C:membrane"/>
    <property type="evidence" value="ECO:0007669"/>
    <property type="project" value="TreeGrafter"/>
</dbReference>
<dbReference type="InterPro" id="IPR036865">
    <property type="entry name" value="CRAL-TRIO_dom_sf"/>
</dbReference>
<evidence type="ECO:0000259" key="1">
    <source>
        <dbReference type="PROSITE" id="PS50191"/>
    </source>
</evidence>
<dbReference type="PRINTS" id="PR00180">
    <property type="entry name" value="CRETINALDHBP"/>
</dbReference>
<keyword evidence="3" id="KW-1185">Reference proteome</keyword>
<dbReference type="GO" id="GO:1902936">
    <property type="term" value="F:phosphatidylinositol bisphosphate binding"/>
    <property type="evidence" value="ECO:0007669"/>
    <property type="project" value="TreeGrafter"/>
</dbReference>
<accession>A0A8J9U582</accession>
<dbReference type="Pfam" id="PF00650">
    <property type="entry name" value="CRAL_TRIO"/>
    <property type="match status" value="1"/>
</dbReference>
<proteinExistence type="predicted"/>
<feature type="non-terminal residue" evidence="2">
    <location>
        <position position="298"/>
    </location>
</feature>
<dbReference type="SMART" id="SM00516">
    <property type="entry name" value="SEC14"/>
    <property type="match status" value="1"/>
</dbReference>
<dbReference type="Gene3D" id="3.40.525.10">
    <property type="entry name" value="CRAL-TRIO lipid binding domain"/>
    <property type="match status" value="1"/>
</dbReference>
<dbReference type="PANTHER" id="PTHR10174:SF213">
    <property type="entry name" value="CRAL-TRIO DOMAIN-CONTAINING PROTEIN"/>
    <property type="match status" value="1"/>
</dbReference>
<sequence>MKLICLEDEYKKNPDIKPQDIANLREWLKTQPHLPENYITDLDLILVFHCCNCSTGFAKQVLDLNLTLHSLFNIFKDRKVDGHMEQVVTNILLTPLSMTTKEGYKIFFSHVMNSDLKVFNFGECVKAFLMTLEICQLQEGTWPGLLLVIDFDRVSLGHFAKIDLYNLQQFLYYLQEAILVKLQGLHFINAPSFIDKLLMMMRPFMKKELMEMLHIHTVGSKTLEQFVPIEALPKECGGNAMSLEEHTNEVISRLRNYKDYFEQDKHRKVTESLRPGKPKTITDIFGGVEGSFKKLEID</sequence>
<reference evidence="2" key="1">
    <citation type="submission" date="2021-12" db="EMBL/GenBank/DDBJ databases">
        <authorList>
            <person name="Martin H S."/>
        </authorList>
    </citation>
    <scope>NUCLEOTIDE SEQUENCE</scope>
</reference>
<dbReference type="SUPFAM" id="SSF52087">
    <property type="entry name" value="CRAL/TRIO domain"/>
    <property type="match status" value="1"/>
</dbReference>
<dbReference type="EMBL" id="OV170221">
    <property type="protein sequence ID" value="CAH0714067.1"/>
    <property type="molecule type" value="Genomic_DNA"/>
</dbReference>
<feature type="domain" description="CRAL-TRIO" evidence="1">
    <location>
        <begin position="84"/>
        <end position="244"/>
    </location>
</feature>
<protein>
    <recommendedName>
        <fullName evidence="1">CRAL-TRIO domain-containing protein</fullName>
    </recommendedName>
</protein>
<dbReference type="InterPro" id="IPR001251">
    <property type="entry name" value="CRAL-TRIO_dom"/>
</dbReference>
<evidence type="ECO:0000313" key="2">
    <source>
        <dbReference type="EMBL" id="CAH0714067.1"/>
    </source>
</evidence>
<dbReference type="OrthoDB" id="6432525at2759"/>
<dbReference type="PANTHER" id="PTHR10174">
    <property type="entry name" value="ALPHA-TOCOPHEROL TRANSFER PROTEIN-RELATED"/>
    <property type="match status" value="1"/>
</dbReference>
<dbReference type="CDD" id="cd00170">
    <property type="entry name" value="SEC14"/>
    <property type="match status" value="1"/>
</dbReference>
<name>A0A8J9U582_9NEOP</name>
<organism evidence="2 3">
    <name type="scientific">Brenthis ino</name>
    <name type="common">lesser marbled fritillary</name>
    <dbReference type="NCBI Taxonomy" id="405034"/>
    <lineage>
        <taxon>Eukaryota</taxon>
        <taxon>Metazoa</taxon>
        <taxon>Ecdysozoa</taxon>
        <taxon>Arthropoda</taxon>
        <taxon>Hexapoda</taxon>
        <taxon>Insecta</taxon>
        <taxon>Pterygota</taxon>
        <taxon>Neoptera</taxon>
        <taxon>Endopterygota</taxon>
        <taxon>Lepidoptera</taxon>
        <taxon>Glossata</taxon>
        <taxon>Ditrysia</taxon>
        <taxon>Papilionoidea</taxon>
        <taxon>Nymphalidae</taxon>
        <taxon>Heliconiinae</taxon>
        <taxon>Argynnini</taxon>
        <taxon>Brenthis</taxon>
    </lineage>
</organism>
<gene>
    <name evidence="2" type="ORF">BINO364_LOCUS1154</name>
</gene>
<evidence type="ECO:0000313" key="3">
    <source>
        <dbReference type="Proteomes" id="UP000838878"/>
    </source>
</evidence>
<dbReference type="AlphaFoldDB" id="A0A8J9U582"/>
<dbReference type="Proteomes" id="UP000838878">
    <property type="component" value="Chromosome 1"/>
</dbReference>
<dbReference type="PROSITE" id="PS50191">
    <property type="entry name" value="CRAL_TRIO"/>
    <property type="match status" value="1"/>
</dbReference>